<proteinExistence type="predicted"/>
<feature type="chain" id="PRO_5007807297" evidence="1">
    <location>
        <begin position="27"/>
        <end position="116"/>
    </location>
</feature>
<dbReference type="EMBL" id="CP014476">
    <property type="protein sequence ID" value="AMK75165.1"/>
    <property type="molecule type" value="Genomic_DNA"/>
</dbReference>
<sequence>MNIIKITLLSLSMAANFGLCSVTAMAAETTASSSVGVSETISHLEKALVEIAKSDFNTAQVHLKAARTSGEKITGNETIVKQAGALVIQGQIKAKLGDIKAASEELNKAISLYKSL</sequence>
<evidence type="ECO:0000256" key="1">
    <source>
        <dbReference type="SAM" id="SignalP"/>
    </source>
</evidence>
<reference evidence="2 3" key="1">
    <citation type="journal article" date="2015" name="Environ. Microbiol.">
        <title>Methane oxidation coupled to nitrate reduction under hypoxia by the Gammaproteobacterium Methylomonas denitrificans, sp. nov. type strain FJG1.</title>
        <authorList>
            <person name="Kits K.D."/>
            <person name="Klotz M.G."/>
            <person name="Stein L.Y."/>
        </authorList>
    </citation>
    <scope>NUCLEOTIDE SEQUENCE [LARGE SCALE GENOMIC DNA]</scope>
    <source>
        <strain evidence="2 3">FJG1</strain>
    </source>
</reference>
<gene>
    <name evidence="2" type="ORF">JT25_001475</name>
</gene>
<accession>A0A140E441</accession>
<dbReference type="AlphaFoldDB" id="A0A140E441"/>
<keyword evidence="1" id="KW-0732">Signal</keyword>
<keyword evidence="3" id="KW-1185">Reference proteome</keyword>
<evidence type="ECO:0000313" key="3">
    <source>
        <dbReference type="Proteomes" id="UP000030512"/>
    </source>
</evidence>
<dbReference type="RefSeq" id="WP_036272304.1">
    <property type="nucleotide sequence ID" value="NZ_CP014476.1"/>
</dbReference>
<dbReference type="Proteomes" id="UP000030512">
    <property type="component" value="Chromosome"/>
</dbReference>
<dbReference type="OrthoDB" id="5570248at2"/>
<name>A0A140E441_9GAMM</name>
<protein>
    <submittedName>
        <fullName evidence="2">Uncharacterized protein</fullName>
    </submittedName>
</protein>
<feature type="signal peptide" evidence="1">
    <location>
        <begin position="1"/>
        <end position="26"/>
    </location>
</feature>
<organism evidence="2 3">
    <name type="scientific">Methylomonas denitrificans</name>
    <dbReference type="NCBI Taxonomy" id="1538553"/>
    <lineage>
        <taxon>Bacteria</taxon>
        <taxon>Pseudomonadati</taxon>
        <taxon>Pseudomonadota</taxon>
        <taxon>Gammaproteobacteria</taxon>
        <taxon>Methylococcales</taxon>
        <taxon>Methylococcaceae</taxon>
        <taxon>Methylomonas</taxon>
    </lineage>
</organism>
<dbReference type="KEGG" id="mdn:JT25_001475"/>
<evidence type="ECO:0000313" key="2">
    <source>
        <dbReference type="EMBL" id="AMK75165.1"/>
    </source>
</evidence>